<dbReference type="InterPro" id="IPR005887">
    <property type="entry name" value="GH92_a_mannosidase_put"/>
</dbReference>
<gene>
    <name evidence="5" type="ORF">KDL01_15620</name>
</gene>
<evidence type="ECO:0000256" key="1">
    <source>
        <dbReference type="SAM" id="MobiDB-lite"/>
    </source>
</evidence>
<keyword evidence="6" id="KW-1185">Reference proteome</keyword>
<dbReference type="Pfam" id="PF17678">
    <property type="entry name" value="Glyco_hydro_92N"/>
    <property type="match status" value="1"/>
</dbReference>
<dbReference type="EC" id="3.2.1.-" evidence="5"/>
<dbReference type="Gene3D" id="3.30.2080.10">
    <property type="entry name" value="GH92 mannosidase domain"/>
    <property type="match status" value="1"/>
</dbReference>
<dbReference type="GO" id="GO:0005829">
    <property type="term" value="C:cytosol"/>
    <property type="evidence" value="ECO:0007669"/>
    <property type="project" value="TreeGrafter"/>
</dbReference>
<comment type="caution">
    <text evidence="5">The sequence shown here is derived from an EMBL/GenBank/DDBJ whole genome shotgun (WGS) entry which is preliminary data.</text>
</comment>
<reference evidence="5" key="1">
    <citation type="submission" date="2021-04" db="EMBL/GenBank/DDBJ databases">
        <title>Genome based classification of Actinospica acidithermotolerans sp. nov., an actinobacterium isolated from an Indonesian hot spring.</title>
        <authorList>
            <person name="Kusuma A.B."/>
            <person name="Putra K.E."/>
            <person name="Nafisah S."/>
            <person name="Loh J."/>
            <person name="Nouioui I."/>
            <person name="Goodfellow M."/>
        </authorList>
    </citation>
    <scope>NUCLEOTIDE SEQUENCE</scope>
    <source>
        <strain evidence="5">CSCA 57</strain>
    </source>
</reference>
<dbReference type="GO" id="GO:0005975">
    <property type="term" value="P:carbohydrate metabolic process"/>
    <property type="evidence" value="ECO:0007669"/>
    <property type="project" value="InterPro"/>
</dbReference>
<name>A0A941ISA2_9ACTN</name>
<dbReference type="EMBL" id="JAGSOG010000067">
    <property type="protein sequence ID" value="MBR7834703.1"/>
    <property type="molecule type" value="Genomic_DNA"/>
</dbReference>
<dbReference type="InterPro" id="IPR041371">
    <property type="entry name" value="GH92_N"/>
</dbReference>
<dbReference type="PANTHER" id="PTHR12143:SF39">
    <property type="entry name" value="SECRETED PROTEIN"/>
    <property type="match status" value="1"/>
</dbReference>
<feature type="domain" description="Glycosyl hydrolase family 92" evidence="3">
    <location>
        <begin position="284"/>
        <end position="751"/>
    </location>
</feature>
<dbReference type="Pfam" id="PF07971">
    <property type="entry name" value="Glyco_hydro_92"/>
    <property type="match status" value="1"/>
</dbReference>
<dbReference type="Proteomes" id="UP000675781">
    <property type="component" value="Unassembled WGS sequence"/>
</dbReference>
<dbReference type="Gene3D" id="2.70.98.10">
    <property type="match status" value="1"/>
</dbReference>
<organism evidence="5 6">
    <name type="scientific">Actinospica durhamensis</name>
    <dbReference type="NCBI Taxonomy" id="1508375"/>
    <lineage>
        <taxon>Bacteria</taxon>
        <taxon>Bacillati</taxon>
        <taxon>Actinomycetota</taxon>
        <taxon>Actinomycetes</taxon>
        <taxon>Catenulisporales</taxon>
        <taxon>Actinospicaceae</taxon>
        <taxon>Actinospica</taxon>
    </lineage>
</organism>
<dbReference type="GO" id="GO:0030246">
    <property type="term" value="F:carbohydrate binding"/>
    <property type="evidence" value="ECO:0007669"/>
    <property type="project" value="InterPro"/>
</dbReference>
<evidence type="ECO:0000313" key="6">
    <source>
        <dbReference type="Proteomes" id="UP000675781"/>
    </source>
</evidence>
<protein>
    <submittedName>
        <fullName evidence="5">GH92 family glycosyl hydrolase</fullName>
        <ecNumber evidence="5">3.2.1.-</ecNumber>
    </submittedName>
</protein>
<feature type="chain" id="PRO_5038558676" evidence="2">
    <location>
        <begin position="29"/>
        <end position="1070"/>
    </location>
</feature>
<evidence type="ECO:0000259" key="3">
    <source>
        <dbReference type="Pfam" id="PF07971"/>
    </source>
</evidence>
<dbReference type="RefSeq" id="WP_212529221.1">
    <property type="nucleotide sequence ID" value="NZ_JAGSOG010000067.1"/>
</dbReference>
<evidence type="ECO:0000256" key="2">
    <source>
        <dbReference type="SAM" id="SignalP"/>
    </source>
</evidence>
<dbReference type="GO" id="GO:0006516">
    <property type="term" value="P:glycoprotein catabolic process"/>
    <property type="evidence" value="ECO:0007669"/>
    <property type="project" value="TreeGrafter"/>
</dbReference>
<keyword evidence="5" id="KW-0326">Glycosidase</keyword>
<dbReference type="PANTHER" id="PTHR12143">
    <property type="entry name" value="PEPTIDE N-GLYCANASE PNGASE -RELATED"/>
    <property type="match status" value="1"/>
</dbReference>
<dbReference type="Gene3D" id="1.20.1050.60">
    <property type="entry name" value="alpha-1,2-mannosidase"/>
    <property type="match status" value="1"/>
</dbReference>
<proteinExistence type="predicted"/>
<dbReference type="NCBIfam" id="TIGR01180">
    <property type="entry name" value="aman2_put"/>
    <property type="match status" value="1"/>
</dbReference>
<feature type="region of interest" description="Disordered" evidence="1">
    <location>
        <begin position="924"/>
        <end position="950"/>
    </location>
</feature>
<dbReference type="InterPro" id="IPR008928">
    <property type="entry name" value="6-hairpin_glycosidase_sf"/>
</dbReference>
<dbReference type="GO" id="GO:0016798">
    <property type="term" value="F:hydrolase activity, acting on glycosyl bonds"/>
    <property type="evidence" value="ECO:0007669"/>
    <property type="project" value="UniProtKB-KW"/>
</dbReference>
<feature type="compositionally biased region" description="Polar residues" evidence="1">
    <location>
        <begin position="925"/>
        <end position="941"/>
    </location>
</feature>
<keyword evidence="5" id="KW-0378">Hydrolase</keyword>
<dbReference type="InterPro" id="IPR050883">
    <property type="entry name" value="PNGase"/>
</dbReference>
<dbReference type="GO" id="GO:0000224">
    <property type="term" value="F:peptide-N4-(N-acetyl-beta-glucosaminyl)asparagine amidase activity"/>
    <property type="evidence" value="ECO:0007669"/>
    <property type="project" value="TreeGrafter"/>
</dbReference>
<dbReference type="AlphaFoldDB" id="A0A941ISA2"/>
<dbReference type="InterPro" id="IPR014718">
    <property type="entry name" value="GH-type_carb-bd"/>
</dbReference>
<keyword evidence="2" id="KW-0732">Signal</keyword>
<dbReference type="InterPro" id="IPR012939">
    <property type="entry name" value="Glyco_hydro_92"/>
</dbReference>
<dbReference type="Gene3D" id="1.20.1610.10">
    <property type="entry name" value="alpha-1,2-mannosidases domains"/>
    <property type="match status" value="1"/>
</dbReference>
<evidence type="ECO:0000259" key="4">
    <source>
        <dbReference type="Pfam" id="PF17678"/>
    </source>
</evidence>
<sequence>MIHLGRRTAAICAAVLVAGTFAAAPAQAAASAAPALVGDPTALVDPFLGTGTGDAVVGPVNTFPGASAPFGMVAWSPDTSSRPSSGGYAYTDSSTIGLSVTHVSGAGCGIAGDLPILPTVGAIGGNPTATTEPFSHADESASPGSYSTTLGTGSSAVGVKVAATTRTGLGSFTYPATTSANVLFKVGDSQAFVNGANVSIVGDDEVTGSITDGKFCDMPNMSTVYFAAKFDRPFTSHGTWNGSTVTPDSASATGQNSGAYVGFDTTSDATVGMQVSISYVSVANAQGNLQAELHGTWNVAAVAAQTRAQWRKLLSEMEVGGGTHEQQVEFYTALYHAMLDPSTFSDADGQYLGMDGKVHQTRPGQAQYSTFSGWDIYRDEVPLLATVAPSQTSAMMQSLVNDAEQGGWLPKWPVADGYTGMMGGDSADAILAEAYAFGARDFDTNGALAAMLKGATQEQDASTSSDLGEGYYQERPGLDTYLQNGYVTNDIAESGSAVPDGASLTLEYATDDFAISQFAQDLGQRGTSAAFLKRSQNWENVYNTDSGYLQPRDETGAFPAGDPTTDGLSSFGQSGFQEGNAAQYAFSVPQDLHGLITAMGGDAAAVSRLDTFFQQDEAGPNAPYYWAGNETDLLAPWVYDYAGAPYKTTAEVHDLLDDVYADTPAGEPGNDDLGAMSSWYVWGALGMYPETPGAPVLALSAPIFPTVKLNLPGHSTTITAPGASDQGYINTLSVNGQSWNRAWIPASDLVGTGAHGGAPTRIDAGISTTPNTRWAASGADAPPSYQAGALQFPTGVVPASVASQPANLTATAGSTTSATVTFDLGVGAYGDQASKVKQLQWTAQPPAGVTVSPASGTVAVSGETASVTVAFTVAADAPEGFSSVGFALSSANPVVPLPTLTVPVAVIGPGDTATVCTTLGTTNTDNGLSQQEGGDGTTTPVTLDGLSGRTTTASAPGDLNMYFQVDPRIATTGDYSASVTVEYYDTGTNNWQVQYAQSGGSAYTGAGSVTNTNTDTWKTVTFALPDAAVSEAMNNGADFRIWSADPVTVHQATASITGAGVLPMNLCPSS</sequence>
<feature type="region of interest" description="Disordered" evidence="1">
    <location>
        <begin position="127"/>
        <end position="148"/>
    </location>
</feature>
<evidence type="ECO:0000313" key="5">
    <source>
        <dbReference type="EMBL" id="MBR7834703.1"/>
    </source>
</evidence>
<dbReference type="SUPFAM" id="SSF48208">
    <property type="entry name" value="Six-hairpin glycosidases"/>
    <property type="match status" value="1"/>
</dbReference>
<feature type="signal peptide" evidence="2">
    <location>
        <begin position="1"/>
        <end position="28"/>
    </location>
</feature>
<accession>A0A941ISA2</accession>
<feature type="domain" description="Glycosyl hydrolase family 92 N-terminal" evidence="4">
    <location>
        <begin position="43"/>
        <end position="278"/>
    </location>
</feature>